<protein>
    <submittedName>
        <fullName evidence="3">Uncharacterized protein DUF4191</fullName>
    </submittedName>
</protein>
<proteinExistence type="predicted"/>
<dbReference type="OrthoDB" id="8479889at2"/>
<dbReference type="Proteomes" id="UP000292685">
    <property type="component" value="Unassembled WGS sequence"/>
</dbReference>
<feature type="compositionally biased region" description="Basic and acidic residues" evidence="1">
    <location>
        <begin position="238"/>
        <end position="252"/>
    </location>
</feature>
<organism evidence="3 4">
    <name type="scientific">Zhihengliuella halotolerans</name>
    <dbReference type="NCBI Taxonomy" id="370736"/>
    <lineage>
        <taxon>Bacteria</taxon>
        <taxon>Bacillati</taxon>
        <taxon>Actinomycetota</taxon>
        <taxon>Actinomycetes</taxon>
        <taxon>Micrococcales</taxon>
        <taxon>Micrococcaceae</taxon>
        <taxon>Zhihengliuella</taxon>
    </lineage>
</organism>
<sequence>MANTSNSASAQEPQKRGLFKRKPKEEKANKEPGRLKQIAQVFKMTRSHDPSVVWWMALVFLGVVAVGLVVGLLVNNWVTLLLISIPIGLLLAMIVLSRKAETAAFAQIEGRQGAAGAAMSVLKRGWNIKEEPIAVSPRTQDLVFMAIGRAGVVLVTEGPTGRVKTLVDAERRRMSRVLPDVPIHVINAGSGEGQTKLGDVAKKMKKLPKKLNKTEVHTIDRRLNALGTGKLPVPKGIDPMRARPDRRATRGR</sequence>
<dbReference type="InterPro" id="IPR025445">
    <property type="entry name" value="DUF4191"/>
</dbReference>
<evidence type="ECO:0000256" key="1">
    <source>
        <dbReference type="SAM" id="MobiDB-lite"/>
    </source>
</evidence>
<feature type="compositionally biased region" description="Polar residues" evidence="1">
    <location>
        <begin position="1"/>
        <end position="12"/>
    </location>
</feature>
<dbReference type="EMBL" id="SHLA01000001">
    <property type="protein sequence ID" value="RZU61125.1"/>
    <property type="molecule type" value="Genomic_DNA"/>
</dbReference>
<feature type="region of interest" description="Disordered" evidence="1">
    <location>
        <begin position="227"/>
        <end position="252"/>
    </location>
</feature>
<gene>
    <name evidence="3" type="ORF">EV380_0682</name>
</gene>
<evidence type="ECO:0000313" key="3">
    <source>
        <dbReference type="EMBL" id="RZU61125.1"/>
    </source>
</evidence>
<keyword evidence="2" id="KW-1133">Transmembrane helix</keyword>
<keyword evidence="2" id="KW-0472">Membrane</keyword>
<name>A0A4Q8ABZ2_9MICC</name>
<feature type="compositionally biased region" description="Basic and acidic residues" evidence="1">
    <location>
        <begin position="23"/>
        <end position="32"/>
    </location>
</feature>
<evidence type="ECO:0000256" key="2">
    <source>
        <dbReference type="SAM" id="Phobius"/>
    </source>
</evidence>
<evidence type="ECO:0000313" key="4">
    <source>
        <dbReference type="Proteomes" id="UP000292685"/>
    </source>
</evidence>
<feature type="transmembrane region" description="Helical" evidence="2">
    <location>
        <begin position="52"/>
        <end position="71"/>
    </location>
</feature>
<dbReference type="AlphaFoldDB" id="A0A4Q8ABZ2"/>
<keyword evidence="2" id="KW-0812">Transmembrane</keyword>
<accession>A0A4Q8ABZ2</accession>
<feature type="region of interest" description="Disordered" evidence="1">
    <location>
        <begin position="1"/>
        <end position="32"/>
    </location>
</feature>
<feature type="transmembrane region" description="Helical" evidence="2">
    <location>
        <begin position="77"/>
        <end position="96"/>
    </location>
</feature>
<comment type="caution">
    <text evidence="3">The sequence shown here is derived from an EMBL/GenBank/DDBJ whole genome shotgun (WGS) entry which is preliminary data.</text>
</comment>
<reference evidence="3 4" key="1">
    <citation type="submission" date="2019-02" db="EMBL/GenBank/DDBJ databases">
        <title>Sequencing the genomes of 1000 actinobacteria strains.</title>
        <authorList>
            <person name="Klenk H.-P."/>
        </authorList>
    </citation>
    <scope>NUCLEOTIDE SEQUENCE [LARGE SCALE GENOMIC DNA]</scope>
    <source>
        <strain evidence="3 4">DSM 17364</strain>
    </source>
</reference>
<dbReference type="Pfam" id="PF13829">
    <property type="entry name" value="DUF4191"/>
    <property type="match status" value="1"/>
</dbReference>
<keyword evidence="4" id="KW-1185">Reference proteome</keyword>
<dbReference type="RefSeq" id="WP_102161593.1">
    <property type="nucleotide sequence ID" value="NZ_PGGT01000096.1"/>
</dbReference>